<dbReference type="STRING" id="67801.A0A1B0C353"/>
<accession>A0A1B0C353</accession>
<keyword evidence="2" id="KW-1185">Reference proteome</keyword>
<reference evidence="1" key="2">
    <citation type="submission" date="2020-05" db="UniProtKB">
        <authorList>
            <consortium name="EnsemblMetazoa"/>
        </authorList>
    </citation>
    <scope>IDENTIFICATION</scope>
    <source>
        <strain evidence="1">IAEA</strain>
    </source>
</reference>
<dbReference type="VEuPathDB" id="VectorBase:GPPI047827"/>
<sequence>MMVISRNFENNVANGSSCVAHLAFFEKSRKSYEKSYGRILHEVSPEKVVSPSSHWYQLSSTSHTNNDRNSLIFDVTSSNDYRFAVVYKSPANSDRSSSSSCVRSASARGLLQEWLNWICHA</sequence>
<dbReference type="Proteomes" id="UP000092460">
    <property type="component" value="Unassembled WGS sequence"/>
</dbReference>
<protein>
    <submittedName>
        <fullName evidence="1">Uncharacterized protein</fullName>
    </submittedName>
</protein>
<reference evidence="2" key="1">
    <citation type="submission" date="2015-01" db="EMBL/GenBank/DDBJ databases">
        <authorList>
            <person name="Aksoy S."/>
            <person name="Warren W."/>
            <person name="Wilson R.K."/>
        </authorList>
    </citation>
    <scope>NUCLEOTIDE SEQUENCE [LARGE SCALE GENOMIC DNA]</scope>
    <source>
        <strain evidence="2">IAEA</strain>
    </source>
</reference>
<dbReference type="EnsemblMetazoa" id="GPPI047827-RA">
    <property type="protein sequence ID" value="GPPI047827-PA"/>
    <property type="gene ID" value="GPPI047827"/>
</dbReference>
<evidence type="ECO:0000313" key="1">
    <source>
        <dbReference type="EnsemblMetazoa" id="GPPI047827-PA"/>
    </source>
</evidence>
<evidence type="ECO:0000313" key="2">
    <source>
        <dbReference type="Proteomes" id="UP000092460"/>
    </source>
</evidence>
<dbReference type="EMBL" id="JXJN01024815">
    <property type="status" value="NOT_ANNOTATED_CDS"/>
    <property type="molecule type" value="Genomic_DNA"/>
</dbReference>
<organism evidence="1 2">
    <name type="scientific">Glossina palpalis gambiensis</name>
    <dbReference type="NCBI Taxonomy" id="67801"/>
    <lineage>
        <taxon>Eukaryota</taxon>
        <taxon>Metazoa</taxon>
        <taxon>Ecdysozoa</taxon>
        <taxon>Arthropoda</taxon>
        <taxon>Hexapoda</taxon>
        <taxon>Insecta</taxon>
        <taxon>Pterygota</taxon>
        <taxon>Neoptera</taxon>
        <taxon>Endopterygota</taxon>
        <taxon>Diptera</taxon>
        <taxon>Brachycera</taxon>
        <taxon>Muscomorpha</taxon>
        <taxon>Hippoboscoidea</taxon>
        <taxon>Glossinidae</taxon>
        <taxon>Glossina</taxon>
    </lineage>
</organism>
<dbReference type="AlphaFoldDB" id="A0A1B0C353"/>
<proteinExistence type="predicted"/>
<name>A0A1B0C353_9MUSC</name>